<sequence>MLNVVVISLMAFLTPFCSSIYSPGLPEVEGDFGTTPTIASLSVSIFVIAFGIGPLFLAPISETIGRKYIYQVCYVVFTLFQIGCALSTSIGMLIGFRLLAGLFGSAGIALGGGTISDMFNPRERAKVVGKYVLGILIGPVIGPIAGGFLTEKLGWRWCFWIMTIVGGVNSLVGILFLKETYAPQLLKLRAARLAKELNHPTIAADHDPRSLGRRLFQAIKRPMKILFLQPIVFIMACYMALLYGTLYLRTFYPPSLVEGCVEMLTGAVFTTFPTVWGELYGFNTGLAGLTYIGLGVGFLLAVLFGIPQIDRVYNRLADRNGGLGKPEYRIPLANVGAVCIPVGLFWYGWSVERHCFWLVPILGTAVFGLGMILIFNAIQNYYIDAFTRYAASAIAAGSVFRAIVGAVFPLFAPYLYAALGYGWGTSVLAFVAVLLMPMPIIIMTYGERIRKRFVINLD</sequence>
<reference evidence="11 12" key="1">
    <citation type="journal article" date="2013" name="MBio">
        <title>Genome sequencing of the plant pathogen Taphrina deformans, the causal agent of peach leaf curl.</title>
        <authorList>
            <person name="Cisse O.H."/>
            <person name="Almeida J.M.G.C.F."/>
            <person name="Fonseca A."/>
            <person name="Kumar A.A."/>
            <person name="Salojaervi J."/>
            <person name="Overmyer K."/>
            <person name="Hauser P.M."/>
            <person name="Pagni M."/>
        </authorList>
    </citation>
    <scope>NUCLEOTIDE SEQUENCE [LARGE SCALE GENOMIC DNA]</scope>
    <source>
        <strain evidence="12">PYCC 5710 / ATCC 11124 / CBS 356.35 / IMI 108563 / JCM 9778 / NBRC 8474</strain>
    </source>
</reference>
<dbReference type="VEuPathDB" id="FungiDB:TAPDE_004144"/>
<dbReference type="GO" id="GO:1903710">
    <property type="term" value="P:spermine transmembrane transport"/>
    <property type="evidence" value="ECO:0007669"/>
    <property type="project" value="UniProtKB-ARBA"/>
</dbReference>
<evidence type="ECO:0000256" key="4">
    <source>
        <dbReference type="ARBA" id="ARBA00022692"/>
    </source>
</evidence>
<dbReference type="CDD" id="cd17323">
    <property type="entry name" value="MFS_Tpo1_MDR_like"/>
    <property type="match status" value="1"/>
</dbReference>
<keyword evidence="2" id="KW-0813">Transport</keyword>
<feature type="signal peptide" evidence="9">
    <location>
        <begin position="1"/>
        <end position="19"/>
    </location>
</feature>
<evidence type="ECO:0000256" key="9">
    <source>
        <dbReference type="SAM" id="SignalP"/>
    </source>
</evidence>
<dbReference type="OrthoDB" id="6770063at2759"/>
<dbReference type="STRING" id="1097556.R4XDB7"/>
<dbReference type="GO" id="GO:0005886">
    <property type="term" value="C:plasma membrane"/>
    <property type="evidence" value="ECO:0007669"/>
    <property type="project" value="UniProtKB-SubCell"/>
</dbReference>
<feature type="transmembrane region" description="Helical" evidence="8">
    <location>
        <begin position="390"/>
        <end position="415"/>
    </location>
</feature>
<evidence type="ECO:0000256" key="5">
    <source>
        <dbReference type="ARBA" id="ARBA00022989"/>
    </source>
</evidence>
<feature type="transmembrane region" description="Helical" evidence="8">
    <location>
        <begin position="286"/>
        <end position="307"/>
    </location>
</feature>
<feature type="transmembrane region" description="Helical" evidence="8">
    <location>
        <begin position="131"/>
        <end position="148"/>
    </location>
</feature>
<dbReference type="EMBL" id="CAHR02000182">
    <property type="protein sequence ID" value="CCG83825.2"/>
    <property type="molecule type" value="Genomic_DNA"/>
</dbReference>
<dbReference type="GO" id="GO:1903711">
    <property type="term" value="P:spermidine transmembrane transport"/>
    <property type="evidence" value="ECO:0007669"/>
    <property type="project" value="UniProtKB-ARBA"/>
</dbReference>
<evidence type="ECO:0000256" key="8">
    <source>
        <dbReference type="SAM" id="Phobius"/>
    </source>
</evidence>
<keyword evidence="9" id="KW-0732">Signal</keyword>
<dbReference type="SUPFAM" id="SSF103473">
    <property type="entry name" value="MFS general substrate transporter"/>
    <property type="match status" value="1"/>
</dbReference>
<dbReference type="PANTHER" id="PTHR23502">
    <property type="entry name" value="MAJOR FACILITATOR SUPERFAMILY"/>
    <property type="match status" value="1"/>
</dbReference>
<evidence type="ECO:0000256" key="1">
    <source>
        <dbReference type="ARBA" id="ARBA00004651"/>
    </source>
</evidence>
<dbReference type="GO" id="GO:0022857">
    <property type="term" value="F:transmembrane transporter activity"/>
    <property type="evidence" value="ECO:0007669"/>
    <property type="project" value="InterPro"/>
</dbReference>
<dbReference type="AlphaFoldDB" id="R4XDB7"/>
<feature type="transmembrane region" description="Helical" evidence="8">
    <location>
        <begin position="225"/>
        <end position="248"/>
    </location>
</feature>
<feature type="transmembrane region" description="Helical" evidence="8">
    <location>
        <begin position="72"/>
        <end position="94"/>
    </location>
</feature>
<feature type="domain" description="Major facilitator superfamily (MFS) profile" evidence="10">
    <location>
        <begin position="3"/>
        <end position="450"/>
    </location>
</feature>
<evidence type="ECO:0000259" key="10">
    <source>
        <dbReference type="PROSITE" id="PS50850"/>
    </source>
</evidence>
<keyword evidence="12" id="KW-1185">Reference proteome</keyword>
<accession>R4XDB7</accession>
<comment type="caution">
    <text evidence="11">The sequence shown here is derived from an EMBL/GenBank/DDBJ whole genome shotgun (WGS) entry which is preliminary data.</text>
</comment>
<keyword evidence="6 8" id="KW-0472">Membrane</keyword>
<dbReference type="Pfam" id="PF07690">
    <property type="entry name" value="MFS_1"/>
    <property type="match status" value="1"/>
</dbReference>
<feature type="chain" id="PRO_5004373286" description="Major facilitator superfamily (MFS) profile domain-containing protein" evidence="9">
    <location>
        <begin position="20"/>
        <end position="458"/>
    </location>
</feature>
<dbReference type="PANTHER" id="PTHR23502:SF186">
    <property type="entry name" value="MAJOR FACILITATOR SUPERFAMILY (MFS) PROFILE DOMAIN-CONTAINING PROTEIN"/>
    <property type="match status" value="1"/>
</dbReference>
<keyword evidence="5 8" id="KW-1133">Transmembrane helix</keyword>
<keyword evidence="3" id="KW-1003">Cell membrane</keyword>
<dbReference type="PROSITE" id="PS50850">
    <property type="entry name" value="MFS"/>
    <property type="match status" value="1"/>
</dbReference>
<feature type="transmembrane region" description="Helical" evidence="8">
    <location>
        <begin position="38"/>
        <end position="60"/>
    </location>
</feature>
<comment type="similarity">
    <text evidence="7">Belongs to the major facilitator superfamily. DHA1 family. Polyamines/proton antiporter (TC 2.A.1.2.16) subfamily.</text>
</comment>
<keyword evidence="4 8" id="KW-0812">Transmembrane</keyword>
<evidence type="ECO:0000313" key="12">
    <source>
        <dbReference type="Proteomes" id="UP000013776"/>
    </source>
</evidence>
<feature type="transmembrane region" description="Helical" evidence="8">
    <location>
        <begin position="154"/>
        <end position="177"/>
    </location>
</feature>
<gene>
    <name evidence="11" type="ORF">TAPDE_004144</name>
</gene>
<comment type="subcellular location">
    <subcellularLocation>
        <location evidence="1">Cell membrane</location>
        <topology evidence="1">Multi-pass membrane protein</topology>
    </subcellularLocation>
</comment>
<feature type="transmembrane region" description="Helical" evidence="8">
    <location>
        <begin position="100"/>
        <end position="119"/>
    </location>
</feature>
<dbReference type="eggNOG" id="KOG0255">
    <property type="taxonomic scope" value="Eukaryota"/>
</dbReference>
<dbReference type="InterPro" id="IPR011701">
    <property type="entry name" value="MFS"/>
</dbReference>
<feature type="transmembrane region" description="Helical" evidence="8">
    <location>
        <begin position="328"/>
        <end position="349"/>
    </location>
</feature>
<name>R4XDB7_TAPDE</name>
<evidence type="ECO:0000256" key="2">
    <source>
        <dbReference type="ARBA" id="ARBA00022448"/>
    </source>
</evidence>
<proteinExistence type="inferred from homology"/>
<evidence type="ECO:0000256" key="3">
    <source>
        <dbReference type="ARBA" id="ARBA00022475"/>
    </source>
</evidence>
<dbReference type="FunFam" id="1.20.1250.20:FF:000011">
    <property type="entry name" value="MFS multidrug transporter, putative"/>
    <property type="match status" value="1"/>
</dbReference>
<feature type="transmembrane region" description="Helical" evidence="8">
    <location>
        <begin position="421"/>
        <end position="442"/>
    </location>
</feature>
<protein>
    <recommendedName>
        <fullName evidence="10">Major facilitator superfamily (MFS) profile domain-containing protein</fullName>
    </recommendedName>
</protein>
<evidence type="ECO:0000256" key="7">
    <source>
        <dbReference type="ARBA" id="ARBA00038459"/>
    </source>
</evidence>
<dbReference type="Proteomes" id="UP000013776">
    <property type="component" value="Unassembled WGS sequence"/>
</dbReference>
<dbReference type="InterPro" id="IPR036259">
    <property type="entry name" value="MFS_trans_sf"/>
</dbReference>
<organism evidence="11 12">
    <name type="scientific">Taphrina deformans (strain PYCC 5710 / ATCC 11124 / CBS 356.35 / IMI 108563 / JCM 9778 / NBRC 8474)</name>
    <name type="common">Peach leaf curl fungus</name>
    <name type="synonym">Lalaria deformans</name>
    <dbReference type="NCBI Taxonomy" id="1097556"/>
    <lineage>
        <taxon>Eukaryota</taxon>
        <taxon>Fungi</taxon>
        <taxon>Dikarya</taxon>
        <taxon>Ascomycota</taxon>
        <taxon>Taphrinomycotina</taxon>
        <taxon>Taphrinomycetes</taxon>
        <taxon>Taphrinales</taxon>
        <taxon>Taphrinaceae</taxon>
        <taxon>Taphrina</taxon>
    </lineage>
</organism>
<evidence type="ECO:0000313" key="11">
    <source>
        <dbReference type="EMBL" id="CCG83825.2"/>
    </source>
</evidence>
<evidence type="ECO:0000256" key="6">
    <source>
        <dbReference type="ARBA" id="ARBA00023136"/>
    </source>
</evidence>
<feature type="transmembrane region" description="Helical" evidence="8">
    <location>
        <begin position="355"/>
        <end position="378"/>
    </location>
</feature>
<dbReference type="Gene3D" id="1.20.1250.20">
    <property type="entry name" value="MFS general substrate transporter like domains"/>
    <property type="match status" value="1"/>
</dbReference>
<dbReference type="InterPro" id="IPR020846">
    <property type="entry name" value="MFS_dom"/>
</dbReference>